<proteinExistence type="predicted"/>
<organism evidence="1 2">
    <name type="scientific">Sporomusa sphaeroides DSM 2875</name>
    <dbReference type="NCBI Taxonomy" id="1337886"/>
    <lineage>
        <taxon>Bacteria</taxon>
        <taxon>Bacillati</taxon>
        <taxon>Bacillota</taxon>
        <taxon>Negativicutes</taxon>
        <taxon>Selenomonadales</taxon>
        <taxon>Sporomusaceae</taxon>
        <taxon>Sporomusa</taxon>
    </lineage>
</organism>
<protein>
    <submittedName>
        <fullName evidence="1">Uncharacterized protein</fullName>
    </submittedName>
</protein>
<comment type="caution">
    <text evidence="1">The sequence shown here is derived from an EMBL/GenBank/DDBJ whole genome shotgun (WGS) entry which is preliminary data.</text>
</comment>
<dbReference type="Proteomes" id="UP000245702">
    <property type="component" value="Unassembled WGS sequence"/>
</dbReference>
<evidence type="ECO:0000313" key="2">
    <source>
        <dbReference type="Proteomes" id="UP000245702"/>
    </source>
</evidence>
<keyword evidence="2" id="KW-1185">Reference proteome</keyword>
<accession>A0ABP2CBM9</accession>
<name>A0ABP2CBM9_9FIRM</name>
<reference evidence="1 2" key="1">
    <citation type="submission" date="2016-01" db="EMBL/GenBank/DDBJ databases">
        <authorList>
            <person name="Brown R."/>
        </authorList>
    </citation>
    <scope>NUCLEOTIDE SEQUENCE [LARGE SCALE GENOMIC DNA]</scope>
    <source>
        <strain evidence="1">Sporomusa sphaeroides DSM 2875</strain>
    </source>
</reference>
<gene>
    <name evidence="1" type="ORF">SSPH_04419</name>
</gene>
<dbReference type="EMBL" id="FCOW01000044">
    <property type="protein sequence ID" value="CVK21711.1"/>
    <property type="molecule type" value="Genomic_DNA"/>
</dbReference>
<sequence length="30" mass="3608">MCREICRFARGQQNDLVMLITNMIFGNNRY</sequence>
<evidence type="ECO:0000313" key="1">
    <source>
        <dbReference type="EMBL" id="CVK21711.1"/>
    </source>
</evidence>